<feature type="transmembrane region" description="Helical" evidence="1">
    <location>
        <begin position="61"/>
        <end position="77"/>
    </location>
</feature>
<keyword evidence="1" id="KW-0812">Transmembrane</keyword>
<protein>
    <submittedName>
        <fullName evidence="2">CLUMA_CG021066, isoform A</fullName>
    </submittedName>
</protein>
<keyword evidence="3" id="KW-1185">Reference proteome</keyword>
<dbReference type="EMBL" id="CVRI01000074">
    <property type="protein sequence ID" value="CRL08023.1"/>
    <property type="molecule type" value="Genomic_DNA"/>
</dbReference>
<sequence length="124" mass="14909">MKTILNVKFNSNLMMIRKSSNVDMCAFCFAVSRLSLRFHNYSEKILIIDQVRIKYTFRRFYFDFALLINLMTLYRVYQMIDWSKVSQNVCSVINICSVFYPRFFDLDIKHQIQPFQQHFTASTT</sequence>
<accession>A0A1J1J6J9</accession>
<evidence type="ECO:0000256" key="1">
    <source>
        <dbReference type="SAM" id="Phobius"/>
    </source>
</evidence>
<keyword evidence="1" id="KW-0472">Membrane</keyword>
<dbReference type="Proteomes" id="UP000183832">
    <property type="component" value="Unassembled WGS sequence"/>
</dbReference>
<dbReference type="AlphaFoldDB" id="A0A1J1J6J9"/>
<name>A0A1J1J6J9_9DIPT</name>
<evidence type="ECO:0000313" key="3">
    <source>
        <dbReference type="Proteomes" id="UP000183832"/>
    </source>
</evidence>
<keyword evidence="1" id="KW-1133">Transmembrane helix</keyword>
<organism evidence="2 3">
    <name type="scientific">Clunio marinus</name>
    <dbReference type="NCBI Taxonomy" id="568069"/>
    <lineage>
        <taxon>Eukaryota</taxon>
        <taxon>Metazoa</taxon>
        <taxon>Ecdysozoa</taxon>
        <taxon>Arthropoda</taxon>
        <taxon>Hexapoda</taxon>
        <taxon>Insecta</taxon>
        <taxon>Pterygota</taxon>
        <taxon>Neoptera</taxon>
        <taxon>Endopterygota</taxon>
        <taxon>Diptera</taxon>
        <taxon>Nematocera</taxon>
        <taxon>Chironomoidea</taxon>
        <taxon>Chironomidae</taxon>
        <taxon>Clunio</taxon>
    </lineage>
</organism>
<gene>
    <name evidence="2" type="ORF">CLUMA_CG021066</name>
</gene>
<reference evidence="2 3" key="1">
    <citation type="submission" date="2015-04" db="EMBL/GenBank/DDBJ databases">
        <authorList>
            <person name="Syromyatnikov M.Y."/>
            <person name="Popov V.N."/>
        </authorList>
    </citation>
    <scope>NUCLEOTIDE SEQUENCE [LARGE SCALE GENOMIC DNA]</scope>
</reference>
<evidence type="ECO:0000313" key="2">
    <source>
        <dbReference type="EMBL" id="CRL08023.1"/>
    </source>
</evidence>
<proteinExistence type="predicted"/>